<name>A0A168ACG7_9HYPO</name>
<dbReference type="STRING" id="1081102.A0A168ACG7"/>
<protein>
    <submittedName>
        <fullName evidence="2">Heterokaryon incompatibility</fullName>
    </submittedName>
</protein>
<proteinExistence type="predicted"/>
<dbReference type="Proteomes" id="UP000076874">
    <property type="component" value="Unassembled WGS sequence"/>
</dbReference>
<dbReference type="PANTHER" id="PTHR33112:SF8">
    <property type="entry name" value="HETEROKARYON INCOMPATIBILITY DOMAIN-CONTAINING PROTEIN"/>
    <property type="match status" value="1"/>
</dbReference>
<reference evidence="2 3" key="1">
    <citation type="journal article" date="2016" name="Genome Biol. Evol.">
        <title>Divergent and convergent evolution of fungal pathogenicity.</title>
        <authorList>
            <person name="Shang Y."/>
            <person name="Xiao G."/>
            <person name="Zheng P."/>
            <person name="Cen K."/>
            <person name="Zhan S."/>
            <person name="Wang C."/>
        </authorList>
    </citation>
    <scope>NUCLEOTIDE SEQUENCE [LARGE SCALE GENOMIC DNA]</scope>
    <source>
        <strain evidence="2 3">RCEF 264</strain>
    </source>
</reference>
<feature type="domain" description="Heterokaryon incompatibility" evidence="1">
    <location>
        <begin position="254"/>
        <end position="418"/>
    </location>
</feature>
<dbReference type="AlphaFoldDB" id="A0A168ACG7"/>
<organism evidence="2 3">
    <name type="scientific">Niveomyces insectorum RCEF 264</name>
    <dbReference type="NCBI Taxonomy" id="1081102"/>
    <lineage>
        <taxon>Eukaryota</taxon>
        <taxon>Fungi</taxon>
        <taxon>Dikarya</taxon>
        <taxon>Ascomycota</taxon>
        <taxon>Pezizomycotina</taxon>
        <taxon>Sordariomycetes</taxon>
        <taxon>Hypocreomycetidae</taxon>
        <taxon>Hypocreales</taxon>
        <taxon>Cordycipitaceae</taxon>
        <taxon>Niveomyces</taxon>
    </lineage>
</organism>
<accession>A0A168ACG7</accession>
<comment type="caution">
    <text evidence="2">The sequence shown here is derived from an EMBL/GenBank/DDBJ whole genome shotgun (WGS) entry which is preliminary data.</text>
</comment>
<dbReference type="Pfam" id="PF06985">
    <property type="entry name" value="HET"/>
    <property type="match status" value="1"/>
</dbReference>
<dbReference type="PANTHER" id="PTHR33112">
    <property type="entry name" value="DOMAIN PROTEIN, PUTATIVE-RELATED"/>
    <property type="match status" value="1"/>
</dbReference>
<sequence length="789" mass="88489">MAPTARTLYQDLAGDDTVVQLGSLCPTCQRFKEASSLLARWSGGEDLPSGATEKYDLCSPEQLRNGYLGGCHLCALLWVRAGGVLFDPDEPVLVLKLNRVVVQLEARDLDQDYHTKPSGGQVSQTWMTGSTPNIGEGGVVVMWLPVVYEYQSRYPNQDHSSWHDIYIYFASNPTLNQHMIRAPLGQPISTRNVQRLDQLHAWYRSCVKNHGKCNTFSRFVAPANLLPSRLLDLQGDKVRLECAVAEHLPLDVEYSTLSHMWGPDPSAVLTLVQANLAAFQVEIPGALLPDKYTEAIRLARGLGFRYLWIDSLCIIQDSTEDWEREAVKMAAVYGRSRCNISYAYPPEAPRVAASTSSPDEKKHLRDPRLYLPCRLQYAQDGHHDLVVQDAPAGLESHWSSKTFMRRWPLLSRAWVFQERLLCPRTVYCGDSRLIWECCETQQDEFYGAVPFSPRSKPHFYPVFSGIIKDYPHPDLDDGSLHDPTFQIEWPLLVQDYRCGDLTYEKDRSMAFAGIARAIQTHTSLTYLAGAWKELADTSLLWTVCQPAPAQVDEFRKNLKALQGQPNLPPSWSWFSVPPFRLAPGSDVLDFQTCSVLVDPRCAPVQVGGRRFRARVVDFHHPKLATNPDALLHDFHGLRITLRTRRISAVLVWETVWGKDRLELHASGAPTNRFVYAHDDVLLTPGSPSPGDVCMLLTLLQTWNEVDNEGDDNDKAGAGSDGYGNGKPKMKSIWQYAGLAVIPAGTIPTGDVCWRRIGVFSCFNEVPGENQIVVTPFDVDHCKDEDVVLV</sequence>
<dbReference type="OrthoDB" id="4870685at2759"/>
<keyword evidence="3" id="KW-1185">Reference proteome</keyword>
<gene>
    <name evidence="2" type="ORF">SPI_00758</name>
</gene>
<evidence type="ECO:0000259" key="1">
    <source>
        <dbReference type="Pfam" id="PF06985"/>
    </source>
</evidence>
<evidence type="ECO:0000313" key="2">
    <source>
        <dbReference type="EMBL" id="OAA68563.1"/>
    </source>
</evidence>
<dbReference type="InterPro" id="IPR010730">
    <property type="entry name" value="HET"/>
</dbReference>
<evidence type="ECO:0000313" key="3">
    <source>
        <dbReference type="Proteomes" id="UP000076874"/>
    </source>
</evidence>
<dbReference type="EMBL" id="AZHD01000001">
    <property type="protein sequence ID" value="OAA68563.1"/>
    <property type="molecule type" value="Genomic_DNA"/>
</dbReference>